<dbReference type="GO" id="GO:0003676">
    <property type="term" value="F:nucleic acid binding"/>
    <property type="evidence" value="ECO:0007669"/>
    <property type="project" value="InterPro"/>
</dbReference>
<dbReference type="RefSeq" id="WP_173291563.1">
    <property type="nucleotide sequence ID" value="NZ_AP021888.1"/>
</dbReference>
<dbReference type="InterPro" id="IPR040764">
    <property type="entry name" value="CvfB_WH"/>
</dbReference>
<feature type="domain" description="S1 motif" evidence="2">
    <location>
        <begin position="143"/>
        <end position="205"/>
    </location>
</feature>
<evidence type="ECO:0000256" key="1">
    <source>
        <dbReference type="PIRNR" id="PIRNR012524"/>
    </source>
</evidence>
<dbReference type="InterPro" id="IPR014464">
    <property type="entry name" value="CvfB_fam"/>
</dbReference>
<feature type="domain" description="S1 motif" evidence="2">
    <location>
        <begin position="69"/>
        <end position="130"/>
    </location>
</feature>
<dbReference type="PANTHER" id="PTHR37296">
    <property type="entry name" value="CONSERVED VIRULENCE FACTOR B"/>
    <property type="match status" value="1"/>
</dbReference>
<organism evidence="3 4">
    <name type="scientific">Thiosulfativibrio zosterae</name>
    <dbReference type="NCBI Taxonomy" id="2675053"/>
    <lineage>
        <taxon>Bacteria</taxon>
        <taxon>Pseudomonadati</taxon>
        <taxon>Pseudomonadota</taxon>
        <taxon>Gammaproteobacteria</taxon>
        <taxon>Thiotrichales</taxon>
        <taxon>Piscirickettsiaceae</taxon>
        <taxon>Thiosulfativibrio</taxon>
    </lineage>
</organism>
<dbReference type="InterPro" id="IPR039566">
    <property type="entry name" value="CvfB_S1_st"/>
</dbReference>
<dbReference type="Gene3D" id="1.10.10.10">
    <property type="entry name" value="Winged helix-like DNA-binding domain superfamily/Winged helix DNA-binding domain"/>
    <property type="match status" value="1"/>
</dbReference>
<keyword evidence="4" id="KW-1185">Reference proteome</keyword>
<evidence type="ECO:0000313" key="4">
    <source>
        <dbReference type="Proteomes" id="UP000501466"/>
    </source>
</evidence>
<dbReference type="InterPro" id="IPR003029">
    <property type="entry name" value="S1_domain"/>
</dbReference>
<dbReference type="SMART" id="SM00316">
    <property type="entry name" value="S1"/>
    <property type="match status" value="3"/>
</dbReference>
<protein>
    <submittedName>
        <fullName evidence="3">GntR family transcriptional regulator</fullName>
    </submittedName>
</protein>
<evidence type="ECO:0000259" key="2">
    <source>
        <dbReference type="SMART" id="SM00316"/>
    </source>
</evidence>
<dbReference type="EMBL" id="AP021888">
    <property type="protein sequence ID" value="BBP43791.1"/>
    <property type="molecule type" value="Genomic_DNA"/>
</dbReference>
<accession>A0A6F8PNU5</accession>
<dbReference type="InterPro" id="IPR048587">
    <property type="entry name" value="CvfB_S1_3rd"/>
</dbReference>
<dbReference type="PIRSF" id="PIRSF012524">
    <property type="entry name" value="YitL_S1"/>
    <property type="match status" value="1"/>
</dbReference>
<gene>
    <name evidence="3" type="ORF">THMIRHAT_15370</name>
</gene>
<dbReference type="Gene3D" id="2.40.50.140">
    <property type="entry name" value="Nucleic acid-binding proteins"/>
    <property type="match status" value="3"/>
</dbReference>
<dbReference type="InterPro" id="IPR012340">
    <property type="entry name" value="NA-bd_OB-fold"/>
</dbReference>
<dbReference type="PANTHER" id="PTHR37296:SF1">
    <property type="entry name" value="CONSERVED VIRULENCE FACTOR B"/>
    <property type="match status" value="1"/>
</dbReference>
<dbReference type="Pfam" id="PF13509">
    <property type="entry name" value="S1_2"/>
    <property type="match status" value="2"/>
</dbReference>
<dbReference type="Proteomes" id="UP000501466">
    <property type="component" value="Chromosome"/>
</dbReference>
<evidence type="ECO:0000313" key="3">
    <source>
        <dbReference type="EMBL" id="BBP43791.1"/>
    </source>
</evidence>
<proteinExistence type="inferred from homology"/>
<reference evidence="4" key="1">
    <citation type="submission" date="2019-11" db="EMBL/GenBank/DDBJ databases">
        <title>Isolation and characterization of two novel species in the genus Thiomicrorhabdus.</title>
        <authorList>
            <person name="Mochizuki J."/>
            <person name="Kojima H."/>
            <person name="Fukui M."/>
        </authorList>
    </citation>
    <scope>NUCLEOTIDE SEQUENCE [LARGE SCALE GENOMIC DNA]</scope>
    <source>
        <strain evidence="4">AkT22</strain>
    </source>
</reference>
<comment type="similarity">
    <text evidence="1">Belongs to the CvfB family.</text>
</comment>
<dbReference type="Pfam" id="PF21543">
    <property type="entry name" value="CvfB_2nd"/>
    <property type="match status" value="1"/>
</dbReference>
<sequence length="276" mass="30599">MAQVGRINKLKIVKAVEFGVYLDGGNLGEILLPKRYMPDNAEIGQSLEVFIYLDSQDRLVATTDQPLASIGEVAFLKVTQVNKTGAFLDWGMPKDLLAPYTEQRVPMEEGRSYCVYIYEDNTGRMAASSKLSLHLSEEGRNFKRGQEVALLVASRSDLGYSAVVNGTYLGLIHNSEILQPLRMGQKLKGYIKEVRPDGKLNLSINKQGHAAVDDLSSKILAHLAENNGVSNLTDKSTPEAIFAVYRDSKANYKRSIGRLLKLKKIAIEPSQIRLLE</sequence>
<dbReference type="AlphaFoldDB" id="A0A6F8PNU5"/>
<dbReference type="InterPro" id="IPR036388">
    <property type="entry name" value="WH-like_DNA-bd_sf"/>
</dbReference>
<feature type="domain" description="S1 motif" evidence="2">
    <location>
        <begin position="3"/>
        <end position="64"/>
    </location>
</feature>
<dbReference type="KEGG" id="tzo:THMIRHAT_15370"/>
<dbReference type="Pfam" id="PF17783">
    <property type="entry name" value="WHD_CvfB"/>
    <property type="match status" value="1"/>
</dbReference>
<name>A0A6F8PNU5_9GAMM</name>